<evidence type="ECO:0000256" key="1">
    <source>
        <dbReference type="ARBA" id="ARBA00023239"/>
    </source>
</evidence>
<dbReference type="RefSeq" id="WP_229920417.1">
    <property type="nucleotide sequence ID" value="NZ_BMVL01000006.1"/>
</dbReference>
<organism evidence="4 5">
    <name type="scientific">Streptomyces avidinii</name>
    <dbReference type="NCBI Taxonomy" id="1895"/>
    <lineage>
        <taxon>Bacteria</taxon>
        <taxon>Bacillati</taxon>
        <taxon>Actinomycetota</taxon>
        <taxon>Actinomycetes</taxon>
        <taxon>Kitasatosporales</taxon>
        <taxon>Streptomycetaceae</taxon>
        <taxon>Streptomyces</taxon>
    </lineage>
</organism>
<protein>
    <recommendedName>
        <fullName evidence="2">Terpene synthase</fullName>
        <ecNumber evidence="2">4.2.3.-</ecNumber>
    </recommendedName>
</protein>
<dbReference type="Gene3D" id="1.10.600.10">
    <property type="entry name" value="Farnesyl Diphosphate Synthase"/>
    <property type="match status" value="1"/>
</dbReference>
<keyword evidence="1 2" id="KW-0456">Lyase</keyword>
<accession>A0ABS4LFW5</accession>
<feature type="region of interest" description="Disordered" evidence="3">
    <location>
        <begin position="336"/>
        <end position="359"/>
    </location>
</feature>
<dbReference type="InterPro" id="IPR008949">
    <property type="entry name" value="Isoprenoid_synthase_dom_sf"/>
</dbReference>
<name>A0ABS4LFW5_STRAV</name>
<feature type="region of interest" description="Disordered" evidence="3">
    <location>
        <begin position="1"/>
        <end position="22"/>
    </location>
</feature>
<comment type="cofactor">
    <cofactor evidence="2">
        <name>Mg(2+)</name>
        <dbReference type="ChEBI" id="CHEBI:18420"/>
    </cofactor>
</comment>
<dbReference type="SFLD" id="SFLDS00005">
    <property type="entry name" value="Isoprenoid_Synthase_Type_I"/>
    <property type="match status" value="1"/>
</dbReference>
<evidence type="ECO:0000256" key="2">
    <source>
        <dbReference type="RuleBase" id="RU366034"/>
    </source>
</evidence>
<evidence type="ECO:0000313" key="5">
    <source>
        <dbReference type="Proteomes" id="UP001519310"/>
    </source>
</evidence>
<comment type="similarity">
    <text evidence="2">Belongs to the terpene synthase family.</text>
</comment>
<dbReference type="SUPFAM" id="SSF48576">
    <property type="entry name" value="Terpenoid synthases"/>
    <property type="match status" value="1"/>
</dbReference>
<dbReference type="InterPro" id="IPR034686">
    <property type="entry name" value="Terpene_cyclase-like_2"/>
</dbReference>
<dbReference type="GO" id="GO:0050467">
    <property type="term" value="F:pentalenene synthase activity"/>
    <property type="evidence" value="ECO:0007669"/>
    <property type="project" value="UniProtKB-EC"/>
</dbReference>
<dbReference type="SFLD" id="SFLDG01020">
    <property type="entry name" value="Terpene_Cyclase_Like_2"/>
    <property type="match status" value="1"/>
</dbReference>
<dbReference type="EC" id="4.2.3.-" evidence="2"/>
<keyword evidence="2" id="KW-0479">Metal-binding</keyword>
<comment type="caution">
    <text evidence="4">The sequence shown here is derived from an EMBL/GenBank/DDBJ whole genome shotgun (WGS) entry which is preliminary data.</text>
</comment>
<sequence length="359" mass="39899">MPQDIDFDLPPVSGVSPDPEGARRRNLEWVRRTGLVSGDRSLDWYASWDMPRLAALGYPHARGTALDLCADAMGFFFVFDDQFDGPLGRDPAQTMRVCQQLIDIVHGAPAGPRADACSRAFADVWARSTRGAHPAWIARTAHEWEYYFASHAHEATGRLRGTPADMETYLQVRRGIAGTDLPLSLGERAADITVPAGAFHSPQLRIMRQAAIDVTFMCNDVYSLEKEEARGDMDNLVLVLEHARSLGRDEAVTAARNEVDRRIGRFRELAGQLPALCTRLELSDGDRAAVSTYVGVMTAWMSGYHAWQTGTLRYRTAPQIVPVSGPGYFDQILNTGRSPRPVPETLHLEQMTARPRRPR</sequence>
<evidence type="ECO:0000313" key="4">
    <source>
        <dbReference type="EMBL" id="MBP2040984.1"/>
    </source>
</evidence>
<keyword evidence="2" id="KW-0460">Magnesium</keyword>
<dbReference type="PANTHER" id="PTHR35201:SF4">
    <property type="entry name" value="BETA-PINACENE SYNTHASE-RELATED"/>
    <property type="match status" value="1"/>
</dbReference>
<evidence type="ECO:0000256" key="3">
    <source>
        <dbReference type="SAM" id="MobiDB-lite"/>
    </source>
</evidence>
<keyword evidence="5" id="KW-1185">Reference proteome</keyword>
<gene>
    <name evidence="4" type="ORF">J2Z77_006841</name>
</gene>
<reference evidence="4 5" key="1">
    <citation type="submission" date="2021-03" db="EMBL/GenBank/DDBJ databases">
        <title>Genomic Encyclopedia of Type Strains, Phase IV (KMG-IV): sequencing the most valuable type-strain genomes for metagenomic binning, comparative biology and taxonomic classification.</title>
        <authorList>
            <person name="Goeker M."/>
        </authorList>
    </citation>
    <scope>NUCLEOTIDE SEQUENCE [LARGE SCALE GENOMIC DNA]</scope>
    <source>
        <strain evidence="4 5">DSM 40526</strain>
    </source>
</reference>
<proteinExistence type="inferred from homology"/>
<dbReference type="EMBL" id="JAGGLQ010000020">
    <property type="protein sequence ID" value="MBP2040984.1"/>
    <property type="molecule type" value="Genomic_DNA"/>
</dbReference>
<dbReference type="Proteomes" id="UP001519310">
    <property type="component" value="Unassembled WGS sequence"/>
</dbReference>
<dbReference type="Pfam" id="PF19086">
    <property type="entry name" value="Terpene_syn_C_2"/>
    <property type="match status" value="1"/>
</dbReference>
<dbReference type="PANTHER" id="PTHR35201">
    <property type="entry name" value="TERPENE SYNTHASE"/>
    <property type="match status" value="1"/>
</dbReference>